<dbReference type="EMBL" id="CP018799">
    <property type="protein sequence ID" value="ATX80185.1"/>
    <property type="molecule type" value="Genomic_DNA"/>
</dbReference>
<reference evidence="1 2" key="1">
    <citation type="submission" date="2016-12" db="EMBL/GenBank/DDBJ databases">
        <title>Isolation and genomic insights into novel planktonic Zetaproteobacteria from stratified waters of the Chesapeake Bay.</title>
        <authorList>
            <person name="McAllister S.M."/>
            <person name="Kato S."/>
            <person name="Chan C.S."/>
            <person name="Chiu B.K."/>
            <person name="Field E.K."/>
        </authorList>
    </citation>
    <scope>NUCLEOTIDE SEQUENCE [LARGE SCALE GENOMIC DNA]</scope>
    <source>
        <strain evidence="1 2">CP-5</strain>
    </source>
</reference>
<dbReference type="Proteomes" id="UP000231701">
    <property type="component" value="Chromosome"/>
</dbReference>
<dbReference type="KEGG" id="maes:Ga0123461_1772"/>
<dbReference type="AlphaFoldDB" id="A0A2K8KYW6"/>
<sequence length="422" mass="46192">MNCGNQLLSALNISYIMWTIVSETLNCRPLREGEIDACPCMGENILKTTIKSIAAAAMFAAATPAFAGGVTVAEEGESKLKLEALMFLNTYHQKADTITAAGTTTTKSIGMAVDRAYFTAKYFFNDDWMMRITLDAGNDQSLGGKKQNVFLKAAYVEGKLLGDAAVLRVGQSHTPWIDYEQGLWKHRYVSQVMTDRYKFDDSFDLGLGLKGTLADGMIKYFVTETNGSGYADAKRTAHLDLNARIGIYPVEGLTLDFQFRDGRRATRVSTVSRGIKTSLMQAMLTYGTDDFRVGGNYVANKDKAVGTTTATISHGGAVSSGYGFNTLVAGDQVKSNAYGLWAWAKLPANFGVFARYENMNNKLNAGAVKEKMTRYMGGIEYTEIKGVKFALVVDTNKLTNRAGVTTDSRKDTRFGLYSEVKL</sequence>
<evidence type="ECO:0000313" key="2">
    <source>
        <dbReference type="Proteomes" id="UP000231701"/>
    </source>
</evidence>
<gene>
    <name evidence="1" type="ORF">Ga0123461_1772</name>
</gene>
<evidence type="ECO:0008006" key="3">
    <source>
        <dbReference type="Google" id="ProtNLM"/>
    </source>
</evidence>
<dbReference type="SUPFAM" id="SSF56935">
    <property type="entry name" value="Porins"/>
    <property type="match status" value="1"/>
</dbReference>
<keyword evidence="2" id="KW-1185">Reference proteome</keyword>
<evidence type="ECO:0000313" key="1">
    <source>
        <dbReference type="EMBL" id="ATX80185.1"/>
    </source>
</evidence>
<name>A0A2K8KYW6_MARES</name>
<proteinExistence type="predicted"/>
<dbReference type="InterPro" id="IPR023614">
    <property type="entry name" value="Porin_dom_sf"/>
</dbReference>
<dbReference type="Gene3D" id="2.40.160.10">
    <property type="entry name" value="Porin"/>
    <property type="match status" value="1"/>
</dbReference>
<protein>
    <recommendedName>
        <fullName evidence="3">Porin</fullName>
    </recommendedName>
</protein>
<organism evidence="1 2">
    <name type="scientific">Mariprofundus aestuarium</name>
    <dbReference type="NCBI Taxonomy" id="1921086"/>
    <lineage>
        <taxon>Bacteria</taxon>
        <taxon>Pseudomonadati</taxon>
        <taxon>Pseudomonadota</taxon>
        <taxon>Candidatius Mariprofundia</taxon>
        <taxon>Mariprofundales</taxon>
        <taxon>Mariprofundaceae</taxon>
        <taxon>Mariprofundus</taxon>
    </lineage>
</organism>
<accession>A0A2K8KYW6</accession>